<dbReference type="Pfam" id="PF00072">
    <property type="entry name" value="Response_reg"/>
    <property type="match status" value="1"/>
</dbReference>
<comment type="subcellular location">
    <subcellularLocation>
        <location evidence="2">Membrane</location>
    </subcellularLocation>
</comment>
<dbReference type="SUPFAM" id="SSF158472">
    <property type="entry name" value="HAMP domain-like"/>
    <property type="match status" value="1"/>
</dbReference>
<accession>A0A7K1KPN5</accession>
<gene>
    <name evidence="19" type="ORF">GKC30_09470</name>
</gene>
<dbReference type="CDD" id="cd00082">
    <property type="entry name" value="HisKA"/>
    <property type="match status" value="1"/>
</dbReference>
<dbReference type="FunFam" id="3.30.565.10:FF:000010">
    <property type="entry name" value="Sensor histidine kinase RcsC"/>
    <property type="match status" value="1"/>
</dbReference>
<dbReference type="InterPro" id="IPR005467">
    <property type="entry name" value="His_kinase_dom"/>
</dbReference>
<evidence type="ECO:0000256" key="3">
    <source>
        <dbReference type="ARBA" id="ARBA00012438"/>
    </source>
</evidence>
<evidence type="ECO:0000256" key="15">
    <source>
        <dbReference type="SAM" id="Phobius"/>
    </source>
</evidence>
<evidence type="ECO:0000256" key="10">
    <source>
        <dbReference type="ARBA" id="ARBA00064003"/>
    </source>
</evidence>
<dbReference type="CDD" id="cd17546">
    <property type="entry name" value="REC_hyHK_CKI1_RcsC-like"/>
    <property type="match status" value="1"/>
</dbReference>
<dbReference type="Pfam" id="PF00512">
    <property type="entry name" value="HisKA"/>
    <property type="match status" value="1"/>
</dbReference>
<evidence type="ECO:0000313" key="20">
    <source>
        <dbReference type="Proteomes" id="UP000461162"/>
    </source>
</evidence>
<evidence type="ECO:0000256" key="13">
    <source>
        <dbReference type="SAM" id="Coils"/>
    </source>
</evidence>
<dbReference type="PROSITE" id="PS50109">
    <property type="entry name" value="HIS_KIN"/>
    <property type="match status" value="1"/>
</dbReference>
<evidence type="ECO:0000313" key="19">
    <source>
        <dbReference type="EMBL" id="MUM77862.1"/>
    </source>
</evidence>
<dbReference type="PANTHER" id="PTHR45339:SF1">
    <property type="entry name" value="HYBRID SIGNAL TRANSDUCTION HISTIDINE KINASE J"/>
    <property type="match status" value="1"/>
</dbReference>
<evidence type="ECO:0000259" key="18">
    <source>
        <dbReference type="PROSITE" id="PS50885"/>
    </source>
</evidence>
<dbReference type="PROSITE" id="PS50110">
    <property type="entry name" value="RESPONSE_REGULATORY"/>
    <property type="match status" value="1"/>
</dbReference>
<evidence type="ECO:0000256" key="6">
    <source>
        <dbReference type="ARBA" id="ARBA00022741"/>
    </source>
</evidence>
<keyword evidence="15" id="KW-0812">Transmembrane</keyword>
<dbReference type="SMART" id="SM00448">
    <property type="entry name" value="REC"/>
    <property type="match status" value="1"/>
</dbReference>
<dbReference type="Proteomes" id="UP000461162">
    <property type="component" value="Unassembled WGS sequence"/>
</dbReference>
<dbReference type="InterPro" id="IPR004358">
    <property type="entry name" value="Sig_transdc_His_kin-like_C"/>
</dbReference>
<dbReference type="PROSITE" id="PS50885">
    <property type="entry name" value="HAMP"/>
    <property type="match status" value="1"/>
</dbReference>
<evidence type="ECO:0000256" key="2">
    <source>
        <dbReference type="ARBA" id="ARBA00004370"/>
    </source>
</evidence>
<dbReference type="Gene3D" id="1.10.287.130">
    <property type="match status" value="1"/>
</dbReference>
<dbReference type="SMART" id="SM00388">
    <property type="entry name" value="HisKA"/>
    <property type="match status" value="1"/>
</dbReference>
<keyword evidence="15" id="KW-0472">Membrane</keyword>
<keyword evidence="8" id="KW-0067">ATP-binding</keyword>
<reference evidence="19 20" key="1">
    <citation type="submission" date="2019-11" db="EMBL/GenBank/DDBJ databases">
        <title>Pseudodesulfovibrio alkaliphilus, sp. nov., an alkaliphilic sulfate-reducing bacteria from mud volcano of Taman peninsula, Russia.</title>
        <authorList>
            <person name="Frolova A."/>
            <person name="Merkel A.Y."/>
            <person name="Slobodkin A.I."/>
        </authorList>
    </citation>
    <scope>NUCLEOTIDE SEQUENCE [LARGE SCALE GENOMIC DNA]</scope>
    <source>
        <strain evidence="19 20">F-1</strain>
    </source>
</reference>
<comment type="catalytic activity">
    <reaction evidence="1">
        <text>ATP + protein L-histidine = ADP + protein N-phospho-L-histidine.</text>
        <dbReference type="EC" id="2.7.13.3"/>
    </reaction>
</comment>
<evidence type="ECO:0000256" key="8">
    <source>
        <dbReference type="ARBA" id="ARBA00022840"/>
    </source>
</evidence>
<dbReference type="InterPro" id="IPR036890">
    <property type="entry name" value="HATPase_C_sf"/>
</dbReference>
<evidence type="ECO:0000259" key="16">
    <source>
        <dbReference type="PROSITE" id="PS50109"/>
    </source>
</evidence>
<dbReference type="Gene3D" id="3.30.565.10">
    <property type="entry name" value="Histidine kinase-like ATPase, C-terminal domain"/>
    <property type="match status" value="1"/>
</dbReference>
<keyword evidence="13" id="KW-0175">Coiled coil</keyword>
<evidence type="ECO:0000256" key="11">
    <source>
        <dbReference type="ARBA" id="ARBA00068150"/>
    </source>
</evidence>
<dbReference type="Gene3D" id="3.40.50.2300">
    <property type="match status" value="1"/>
</dbReference>
<dbReference type="EC" id="2.7.13.3" evidence="3"/>
<evidence type="ECO:0000256" key="1">
    <source>
        <dbReference type="ARBA" id="ARBA00000085"/>
    </source>
</evidence>
<dbReference type="FunFam" id="1.10.287.130:FF:000002">
    <property type="entry name" value="Two-component osmosensing histidine kinase"/>
    <property type="match status" value="1"/>
</dbReference>
<evidence type="ECO:0000256" key="7">
    <source>
        <dbReference type="ARBA" id="ARBA00022777"/>
    </source>
</evidence>
<dbReference type="InterPro" id="IPR011006">
    <property type="entry name" value="CheY-like_superfamily"/>
</dbReference>
<name>A0A7K1KPN5_9BACT</name>
<dbReference type="InterPro" id="IPR003660">
    <property type="entry name" value="HAMP_dom"/>
</dbReference>
<evidence type="ECO:0000256" key="9">
    <source>
        <dbReference type="ARBA" id="ARBA00023012"/>
    </source>
</evidence>
<comment type="subunit">
    <text evidence="10">At low DSF concentrations, interacts with RpfF.</text>
</comment>
<dbReference type="SUPFAM" id="SSF55874">
    <property type="entry name" value="ATPase domain of HSP90 chaperone/DNA topoisomerase II/histidine kinase"/>
    <property type="match status" value="1"/>
</dbReference>
<dbReference type="PANTHER" id="PTHR45339">
    <property type="entry name" value="HYBRID SIGNAL TRANSDUCTION HISTIDINE KINASE J"/>
    <property type="match status" value="1"/>
</dbReference>
<feature type="transmembrane region" description="Helical" evidence="15">
    <location>
        <begin position="155"/>
        <end position="174"/>
    </location>
</feature>
<dbReference type="CDD" id="cd16922">
    <property type="entry name" value="HATPase_EvgS-ArcB-TorS-like"/>
    <property type="match status" value="1"/>
</dbReference>
<feature type="coiled-coil region" evidence="13">
    <location>
        <begin position="216"/>
        <end position="289"/>
    </location>
</feature>
<dbReference type="SMART" id="SM00304">
    <property type="entry name" value="HAMP"/>
    <property type="match status" value="1"/>
</dbReference>
<keyword evidence="7" id="KW-0418">Kinase</keyword>
<comment type="caution">
    <text evidence="19">The sequence shown here is derived from an EMBL/GenBank/DDBJ whole genome shotgun (WGS) entry which is preliminary data.</text>
</comment>
<feature type="domain" description="Histidine kinase" evidence="16">
    <location>
        <begin position="296"/>
        <end position="517"/>
    </location>
</feature>
<keyword evidence="5" id="KW-0808">Transferase</keyword>
<dbReference type="CDD" id="cd06225">
    <property type="entry name" value="HAMP"/>
    <property type="match status" value="1"/>
</dbReference>
<keyword evidence="6" id="KW-0547">Nucleotide-binding</keyword>
<feature type="region of interest" description="Disordered" evidence="14">
    <location>
        <begin position="520"/>
        <end position="540"/>
    </location>
</feature>
<feature type="domain" description="Response regulatory" evidence="17">
    <location>
        <begin position="548"/>
        <end position="667"/>
    </location>
</feature>
<dbReference type="SUPFAM" id="SSF47384">
    <property type="entry name" value="Homodimeric domain of signal transducing histidine kinase"/>
    <property type="match status" value="1"/>
</dbReference>
<keyword evidence="20" id="KW-1185">Reference proteome</keyword>
<feature type="transmembrane region" description="Helical" evidence="15">
    <location>
        <begin position="24"/>
        <end position="46"/>
    </location>
</feature>
<keyword evidence="9" id="KW-0902">Two-component regulatory system</keyword>
<keyword evidence="15" id="KW-1133">Transmembrane helix</keyword>
<dbReference type="GO" id="GO:0000155">
    <property type="term" value="F:phosphorelay sensor kinase activity"/>
    <property type="evidence" value="ECO:0007669"/>
    <property type="project" value="InterPro"/>
</dbReference>
<proteinExistence type="predicted"/>
<evidence type="ECO:0000256" key="12">
    <source>
        <dbReference type="PROSITE-ProRule" id="PRU00169"/>
    </source>
</evidence>
<dbReference type="InterPro" id="IPR036097">
    <property type="entry name" value="HisK_dim/P_sf"/>
</dbReference>
<dbReference type="Pfam" id="PF00672">
    <property type="entry name" value="HAMP"/>
    <property type="match status" value="1"/>
</dbReference>
<protein>
    <recommendedName>
        <fullName evidence="11">Sensory/regulatory protein RpfC</fullName>
        <ecNumber evidence="3">2.7.13.3</ecNumber>
    </recommendedName>
</protein>
<feature type="modified residue" description="4-aspartylphosphate" evidence="12">
    <location>
        <position position="597"/>
    </location>
</feature>
<dbReference type="PRINTS" id="PR00344">
    <property type="entry name" value="BCTRLSENSOR"/>
</dbReference>
<dbReference type="GO" id="GO:0016020">
    <property type="term" value="C:membrane"/>
    <property type="evidence" value="ECO:0007669"/>
    <property type="project" value="UniProtKB-SubCell"/>
</dbReference>
<dbReference type="Gene3D" id="6.10.340.10">
    <property type="match status" value="1"/>
</dbReference>
<organism evidence="19 20">
    <name type="scientific">Pseudodesulfovibrio alkaliphilus</name>
    <dbReference type="NCBI Taxonomy" id="2661613"/>
    <lineage>
        <taxon>Bacteria</taxon>
        <taxon>Pseudomonadati</taxon>
        <taxon>Thermodesulfobacteriota</taxon>
        <taxon>Desulfovibrionia</taxon>
        <taxon>Desulfovibrionales</taxon>
        <taxon>Desulfovibrionaceae</taxon>
    </lineage>
</organism>
<dbReference type="Pfam" id="PF02518">
    <property type="entry name" value="HATPase_c"/>
    <property type="match status" value="1"/>
</dbReference>
<dbReference type="SMART" id="SM00387">
    <property type="entry name" value="HATPase_c"/>
    <property type="match status" value="1"/>
</dbReference>
<sequence>MCAINQSKSASGPRRASAPPGQKAVLLLSAVIAAVVLAFSAAAIAWNAHSLSSQLERRIDNLLAVAQTGLSTAVWQLDHASVGDLLDAILVDNAVILARVSAGAEVMAERIRPVDDGRKTPLSSTLTRTTPITRHGEAIGSFTLVVSSAPLRRDILVNAGSTLALGLILILIITQATGHFTRKRLLIPLQKLEQSAEAIAEGNLDTPVEMAPACELRNLSRAFDDMREAMRHLIKDLQVANSRLTDHRTHLESMVAERTEELERNNASLNAALAELDNARLAAETANLAKSRFLSGMSHEIRTPMNAILGMADILRESPLTQDQANYVEIIRNAGENLLHILDDLIDLARIEAGDLTLERTAFSLAETVDKACAAVDSKAADKSLEFTCTLAPDMPDRLTGDPARLGQVLASLLDNAVKFTDSGDVRLEVARAPSRDGGIVAQFSVSDTGPGIPADKLASIFDAFTQANNTTTRRHGGTGLGLAISKRLIHMMDGRIWAESSPGRGSAFHFTVPFSAPQAVANPRTGPDRTSRDAPPARGGLDLPAASILMFEDSRYNAFVIRTYLNDTPWRLTVAENARQGLDLFRSGGFDLVLMDVRMPDMDGCEATRAIRQWENEHGLSRTPVVALTAHAHDDDAGRCLEAGMDHYLAKPVRKSALIEIVLRLIRPRETTADSTEAQAPGKQTC</sequence>
<dbReference type="EMBL" id="WODC01000005">
    <property type="protein sequence ID" value="MUM77862.1"/>
    <property type="molecule type" value="Genomic_DNA"/>
</dbReference>
<dbReference type="InterPro" id="IPR001789">
    <property type="entry name" value="Sig_transdc_resp-reg_receiver"/>
</dbReference>
<evidence type="ECO:0000259" key="17">
    <source>
        <dbReference type="PROSITE" id="PS50110"/>
    </source>
</evidence>
<keyword evidence="4 12" id="KW-0597">Phosphoprotein</keyword>
<dbReference type="InterPro" id="IPR003594">
    <property type="entry name" value="HATPase_dom"/>
</dbReference>
<dbReference type="InterPro" id="IPR003661">
    <property type="entry name" value="HisK_dim/P_dom"/>
</dbReference>
<evidence type="ECO:0000256" key="14">
    <source>
        <dbReference type="SAM" id="MobiDB-lite"/>
    </source>
</evidence>
<dbReference type="GO" id="GO:0005524">
    <property type="term" value="F:ATP binding"/>
    <property type="evidence" value="ECO:0007669"/>
    <property type="project" value="UniProtKB-KW"/>
</dbReference>
<dbReference type="AlphaFoldDB" id="A0A7K1KPN5"/>
<feature type="domain" description="HAMP" evidence="18">
    <location>
        <begin position="183"/>
        <end position="235"/>
    </location>
</feature>
<dbReference type="SUPFAM" id="SSF52172">
    <property type="entry name" value="CheY-like"/>
    <property type="match status" value="1"/>
</dbReference>
<evidence type="ECO:0000256" key="5">
    <source>
        <dbReference type="ARBA" id="ARBA00022679"/>
    </source>
</evidence>
<evidence type="ECO:0000256" key="4">
    <source>
        <dbReference type="ARBA" id="ARBA00022553"/>
    </source>
</evidence>